<feature type="compositionally biased region" description="Polar residues" evidence="1">
    <location>
        <begin position="72"/>
        <end position="87"/>
    </location>
</feature>
<evidence type="ECO:0000256" key="1">
    <source>
        <dbReference type="SAM" id="MobiDB-lite"/>
    </source>
</evidence>
<feature type="region of interest" description="Disordered" evidence="1">
    <location>
        <begin position="53"/>
        <end position="87"/>
    </location>
</feature>
<organism evidence="2 3">
    <name type="scientific">Enterovibrio norvegicus FF-454</name>
    <dbReference type="NCBI Taxonomy" id="1185651"/>
    <lineage>
        <taxon>Bacteria</taxon>
        <taxon>Pseudomonadati</taxon>
        <taxon>Pseudomonadota</taxon>
        <taxon>Gammaproteobacteria</taxon>
        <taxon>Vibrionales</taxon>
        <taxon>Vibrionaceae</taxon>
        <taxon>Enterovibrio</taxon>
    </lineage>
</organism>
<evidence type="ECO:0000313" key="3">
    <source>
        <dbReference type="Proteomes" id="UP000095039"/>
    </source>
</evidence>
<sequence>MLGDGFYKPTVLADMGQDMAVASESTDSVTPSSHNTPIIKAMLDVIRWPQRMTKQEESASAKTYQPLKPQAMTKSATINPIQNGIRT</sequence>
<keyword evidence="3" id="KW-1185">Reference proteome</keyword>
<proteinExistence type="predicted"/>
<comment type="caution">
    <text evidence="2">The sequence shown here is derived from an EMBL/GenBank/DDBJ whole genome shotgun (WGS) entry which is preliminary data.</text>
</comment>
<reference evidence="2 3" key="1">
    <citation type="journal article" date="2012" name="Science">
        <title>Ecological populations of bacteria act as socially cohesive units of antibiotic production and resistance.</title>
        <authorList>
            <person name="Cordero O.X."/>
            <person name="Wildschutte H."/>
            <person name="Kirkup B."/>
            <person name="Proehl S."/>
            <person name="Ngo L."/>
            <person name="Hussain F."/>
            <person name="Le Roux F."/>
            <person name="Mincer T."/>
            <person name="Polz M.F."/>
        </authorList>
    </citation>
    <scope>NUCLEOTIDE SEQUENCE [LARGE SCALE GENOMIC DNA]</scope>
    <source>
        <strain evidence="2 3">FF-454</strain>
    </source>
</reference>
<dbReference type="Proteomes" id="UP000095039">
    <property type="component" value="Unassembled WGS sequence"/>
</dbReference>
<accession>A0A1E5CEI8</accession>
<gene>
    <name evidence="2" type="ORF">A1OK_18330</name>
</gene>
<protein>
    <submittedName>
        <fullName evidence="2">Uncharacterized protein</fullName>
    </submittedName>
</protein>
<dbReference type="AlphaFoldDB" id="A0A1E5CEI8"/>
<evidence type="ECO:0000313" key="2">
    <source>
        <dbReference type="EMBL" id="OEE63921.1"/>
    </source>
</evidence>
<dbReference type="EMBL" id="AJWN02000013">
    <property type="protein sequence ID" value="OEE63921.1"/>
    <property type="molecule type" value="Genomic_DNA"/>
</dbReference>
<name>A0A1E5CEI8_9GAMM</name>